<comment type="caution">
    <text evidence="1">The sequence shown here is derived from an EMBL/GenBank/DDBJ whole genome shotgun (WGS) entry which is preliminary data.</text>
</comment>
<accession>A0ABW5QG02</accession>
<name>A0ABW5QG02_9HYPH</name>
<proteinExistence type="predicted"/>
<dbReference type="Proteomes" id="UP001597521">
    <property type="component" value="Unassembled WGS sequence"/>
</dbReference>
<dbReference type="RefSeq" id="WP_386830726.1">
    <property type="nucleotide sequence ID" value="NZ_JBHUNP010000001.1"/>
</dbReference>
<evidence type="ECO:0000313" key="1">
    <source>
        <dbReference type="EMBL" id="MFD2646254.1"/>
    </source>
</evidence>
<protein>
    <submittedName>
        <fullName evidence="1">Uncharacterized protein</fullName>
    </submittedName>
</protein>
<keyword evidence="2" id="KW-1185">Reference proteome</keyword>
<dbReference type="EMBL" id="JBHUNP010000001">
    <property type="protein sequence ID" value="MFD2646254.1"/>
    <property type="molecule type" value="Genomic_DNA"/>
</dbReference>
<gene>
    <name evidence="1" type="ORF">ACFSX5_00425</name>
</gene>
<sequence>MNIGKELAELTAGIDALYRRTPRSDGFLDKEGLIPVAMAEVSPLPLRDYVDAREKLQALAARLPAEAESPLRADYVGEMIDSLLALLDTFEGRPISFDDRVAR</sequence>
<organism evidence="1 2">
    <name type="scientific">Devosia albogilva</name>
    <dbReference type="NCBI Taxonomy" id="429726"/>
    <lineage>
        <taxon>Bacteria</taxon>
        <taxon>Pseudomonadati</taxon>
        <taxon>Pseudomonadota</taxon>
        <taxon>Alphaproteobacteria</taxon>
        <taxon>Hyphomicrobiales</taxon>
        <taxon>Devosiaceae</taxon>
        <taxon>Devosia</taxon>
    </lineage>
</organism>
<reference evidence="2" key="1">
    <citation type="journal article" date="2019" name="Int. J. Syst. Evol. Microbiol.">
        <title>The Global Catalogue of Microorganisms (GCM) 10K type strain sequencing project: providing services to taxonomists for standard genome sequencing and annotation.</title>
        <authorList>
            <consortium name="The Broad Institute Genomics Platform"/>
            <consortium name="The Broad Institute Genome Sequencing Center for Infectious Disease"/>
            <person name="Wu L."/>
            <person name="Ma J."/>
        </authorList>
    </citation>
    <scope>NUCLEOTIDE SEQUENCE [LARGE SCALE GENOMIC DNA]</scope>
    <source>
        <strain evidence="2">CCM 7427</strain>
    </source>
</reference>
<evidence type="ECO:0000313" key="2">
    <source>
        <dbReference type="Proteomes" id="UP001597521"/>
    </source>
</evidence>